<evidence type="ECO:0000259" key="1">
    <source>
        <dbReference type="Pfam" id="PF00535"/>
    </source>
</evidence>
<dbReference type="AlphaFoldDB" id="A0A6M3IPV2"/>
<dbReference type="GO" id="GO:0016740">
    <property type="term" value="F:transferase activity"/>
    <property type="evidence" value="ECO:0007669"/>
    <property type="project" value="UniProtKB-KW"/>
</dbReference>
<dbReference type="Gene3D" id="3.90.550.10">
    <property type="entry name" value="Spore Coat Polysaccharide Biosynthesis Protein SpsA, Chain A"/>
    <property type="match status" value="1"/>
</dbReference>
<evidence type="ECO:0000313" key="2">
    <source>
        <dbReference type="EMBL" id="QJA59147.1"/>
    </source>
</evidence>
<protein>
    <submittedName>
        <fullName evidence="2">Putative glycosyltransferase</fullName>
    </submittedName>
</protein>
<name>A0A6M3IPV2_9ZZZZ</name>
<proteinExistence type="predicted"/>
<gene>
    <name evidence="2" type="ORF">MM415B01340_0012</name>
</gene>
<dbReference type="InterPro" id="IPR001173">
    <property type="entry name" value="Glyco_trans_2-like"/>
</dbReference>
<sequence length="234" mass="27524">MIGAVLPVYNEEAIVGAVVKCFKPFVDKFIVLISEKPWFGEIEPPDRTEEICRDLDVDIIKGDWRHYHKQRNLGNQLCSDCDLVFTIDSDELMEPQEIEKMIRFAENPNHRAIGVLPEVYWKDLDHVFTPKPTFQPIMLVRPDVRFIESRNVDCPYVVCDAQMHHLAWCDLRNMKQKIKSWGHANLYTPENGERWYEHFLNWKEGEVAKDLLDNKFNVERKSLPKELRDKLGVV</sequence>
<dbReference type="EMBL" id="MT141356">
    <property type="protein sequence ID" value="QJA59147.1"/>
    <property type="molecule type" value="Genomic_DNA"/>
</dbReference>
<feature type="domain" description="Glycosyltransferase 2-like" evidence="1">
    <location>
        <begin position="45"/>
        <end position="120"/>
    </location>
</feature>
<accession>A0A6M3IPV2</accession>
<dbReference type="SUPFAM" id="SSF53448">
    <property type="entry name" value="Nucleotide-diphospho-sugar transferases"/>
    <property type="match status" value="1"/>
</dbReference>
<organism evidence="2">
    <name type="scientific">viral metagenome</name>
    <dbReference type="NCBI Taxonomy" id="1070528"/>
    <lineage>
        <taxon>unclassified sequences</taxon>
        <taxon>metagenomes</taxon>
        <taxon>organismal metagenomes</taxon>
    </lineage>
</organism>
<dbReference type="InterPro" id="IPR029044">
    <property type="entry name" value="Nucleotide-diphossugar_trans"/>
</dbReference>
<reference evidence="2" key="1">
    <citation type="submission" date="2020-03" db="EMBL/GenBank/DDBJ databases">
        <title>The deep terrestrial virosphere.</title>
        <authorList>
            <person name="Holmfeldt K."/>
            <person name="Nilsson E."/>
            <person name="Simone D."/>
            <person name="Lopez-Fernandez M."/>
            <person name="Wu X."/>
            <person name="de Brujin I."/>
            <person name="Lundin D."/>
            <person name="Andersson A."/>
            <person name="Bertilsson S."/>
            <person name="Dopson M."/>
        </authorList>
    </citation>
    <scope>NUCLEOTIDE SEQUENCE</scope>
    <source>
        <strain evidence="2">MM415B01340</strain>
    </source>
</reference>
<keyword evidence="2" id="KW-0808">Transferase</keyword>
<dbReference type="Pfam" id="PF00535">
    <property type="entry name" value="Glycos_transf_2"/>
    <property type="match status" value="1"/>
</dbReference>